<keyword evidence="5" id="KW-1185">Reference proteome</keyword>
<feature type="transmembrane region" description="Helical" evidence="2">
    <location>
        <begin position="83"/>
        <end position="104"/>
    </location>
</feature>
<evidence type="ECO:0000259" key="3">
    <source>
        <dbReference type="Pfam" id="PF13248"/>
    </source>
</evidence>
<organism evidence="4 5">
    <name type="scientific">Allochromatium tepidum</name>
    <dbReference type="NCBI Taxonomy" id="553982"/>
    <lineage>
        <taxon>Bacteria</taxon>
        <taxon>Pseudomonadati</taxon>
        <taxon>Pseudomonadota</taxon>
        <taxon>Gammaproteobacteria</taxon>
        <taxon>Chromatiales</taxon>
        <taxon>Chromatiaceae</taxon>
        <taxon>Allochromatium</taxon>
    </lineage>
</organism>
<feature type="compositionally biased region" description="Basic and acidic residues" evidence="1">
    <location>
        <begin position="156"/>
        <end position="171"/>
    </location>
</feature>
<evidence type="ECO:0000256" key="1">
    <source>
        <dbReference type="SAM" id="MobiDB-lite"/>
    </source>
</evidence>
<accession>A0ABN6GEC9</accession>
<dbReference type="InterPro" id="IPR059113">
    <property type="entry name" value="Znf_ribbon"/>
</dbReference>
<keyword evidence="2" id="KW-0812">Transmembrane</keyword>
<proteinExistence type="predicted"/>
<evidence type="ECO:0000313" key="5">
    <source>
        <dbReference type="Proteomes" id="UP000680679"/>
    </source>
</evidence>
<dbReference type="Proteomes" id="UP000680679">
    <property type="component" value="Chromosome"/>
</dbReference>
<keyword evidence="2" id="KW-1133">Transmembrane helix</keyword>
<feature type="region of interest" description="Disordered" evidence="1">
    <location>
        <begin position="156"/>
        <end position="192"/>
    </location>
</feature>
<reference evidence="4 5" key="1">
    <citation type="submission" date="2021-04" db="EMBL/GenBank/DDBJ databases">
        <title>Complete genome sequencing of Allochromatium tepidum strain NZ.</title>
        <authorList>
            <person name="Tsukatani Y."/>
            <person name="Mori H."/>
        </authorList>
    </citation>
    <scope>NUCLEOTIDE SEQUENCE [LARGE SCALE GENOMIC DNA]</scope>
    <source>
        <strain evidence="4 5">NZ</strain>
    </source>
</reference>
<evidence type="ECO:0000256" key="2">
    <source>
        <dbReference type="SAM" id="Phobius"/>
    </source>
</evidence>
<dbReference type="Pfam" id="PF13248">
    <property type="entry name" value="Zn_ribbon_3"/>
    <property type="match status" value="1"/>
</dbReference>
<gene>
    <name evidence="4" type="ORF">Atep_29820</name>
</gene>
<keyword evidence="2" id="KW-0472">Membrane</keyword>
<dbReference type="RefSeq" id="WP_213379360.1">
    <property type="nucleotide sequence ID" value="NZ_AP024563.1"/>
</dbReference>
<sequence>MELVYCMHCGQKIAADVQFCPHCGGWRTQPDVAAPHSATAATPAASPAVPPASTAAVPLPPGVARWSWGAFWLNWIWAIFNRVWIGLLALIPLVNIVMAFVLGFKGREWAWKSGRWQSVEHFEQVQRKWNLAGWIVIAVALVLGIGLGAMEDHMKRTPKDRPVATRDRDFSDPTPAAEPPAKPTRSESPYPMPRMRFEATDLMAQLMRLKIDPVWTKHFTDYLTDPPRFWQECLTSETATAQTQGGMKAADAQRYALNTCRSLTAHHYDCLNDKPLDQATMCLYGYINDVAMNGD</sequence>
<dbReference type="EMBL" id="AP024563">
    <property type="protein sequence ID" value="BCU08305.1"/>
    <property type="molecule type" value="Genomic_DNA"/>
</dbReference>
<protein>
    <recommendedName>
        <fullName evidence="3">Putative zinc-ribbon domain-containing protein</fullName>
    </recommendedName>
</protein>
<name>A0ABN6GEC9_9GAMM</name>
<evidence type="ECO:0000313" key="4">
    <source>
        <dbReference type="EMBL" id="BCU08305.1"/>
    </source>
</evidence>
<feature type="transmembrane region" description="Helical" evidence="2">
    <location>
        <begin position="131"/>
        <end position="150"/>
    </location>
</feature>
<feature type="domain" description="Putative zinc-ribbon" evidence="3">
    <location>
        <begin position="3"/>
        <end position="24"/>
    </location>
</feature>